<evidence type="ECO:0000256" key="10">
    <source>
        <dbReference type="SAM" id="Phobius"/>
    </source>
</evidence>
<dbReference type="PRINTS" id="PR00725">
    <property type="entry name" value="DADACBPTASE1"/>
</dbReference>
<dbReference type="Proteomes" id="UP001198893">
    <property type="component" value="Unassembled WGS sequence"/>
</dbReference>
<dbReference type="Gene3D" id="3.40.710.10">
    <property type="entry name" value="DD-peptidase/beta-lactamase superfamily"/>
    <property type="match status" value="1"/>
</dbReference>
<evidence type="ECO:0000256" key="3">
    <source>
        <dbReference type="ARBA" id="ARBA00022801"/>
    </source>
</evidence>
<protein>
    <submittedName>
        <fullName evidence="13">D-alanyl-D-alanine carboxypeptidase</fullName>
    </submittedName>
</protein>
<keyword evidence="13" id="KW-0645">Protease</keyword>
<dbReference type="InterPro" id="IPR012338">
    <property type="entry name" value="Beta-lactam/transpept-like"/>
</dbReference>
<keyword evidence="4" id="KW-0133">Cell shape</keyword>
<evidence type="ECO:0000256" key="2">
    <source>
        <dbReference type="ARBA" id="ARBA00022729"/>
    </source>
</evidence>
<evidence type="ECO:0000259" key="12">
    <source>
        <dbReference type="Pfam" id="PF00768"/>
    </source>
</evidence>
<feature type="binding site" evidence="8">
    <location>
        <position position="245"/>
    </location>
    <ligand>
        <name>substrate</name>
    </ligand>
</feature>
<dbReference type="GO" id="GO:0006508">
    <property type="term" value="P:proteolysis"/>
    <property type="evidence" value="ECO:0007669"/>
    <property type="project" value="InterPro"/>
</dbReference>
<dbReference type="GO" id="GO:0009252">
    <property type="term" value="P:peptidoglycan biosynthetic process"/>
    <property type="evidence" value="ECO:0007669"/>
    <property type="project" value="UniProtKB-KW"/>
</dbReference>
<dbReference type="PANTHER" id="PTHR21581:SF33">
    <property type="entry name" value="D-ALANYL-D-ALANINE CARBOXYPEPTIDASE DACB"/>
    <property type="match status" value="1"/>
</dbReference>
<gene>
    <name evidence="13" type="ORF">LKD47_05235</name>
</gene>
<dbReference type="SUPFAM" id="SSF56601">
    <property type="entry name" value="beta-lactamase/transpeptidase-like"/>
    <property type="match status" value="1"/>
</dbReference>
<feature type="active site" description="Proton acceptor" evidence="7">
    <location>
        <position position="72"/>
    </location>
</feature>
<feature type="chain" id="PRO_5043431111" evidence="11">
    <location>
        <begin position="31"/>
        <end position="473"/>
    </location>
</feature>
<proteinExistence type="inferred from homology"/>
<dbReference type="GO" id="GO:0009002">
    <property type="term" value="F:serine-type D-Ala-D-Ala carboxypeptidase activity"/>
    <property type="evidence" value="ECO:0007669"/>
    <property type="project" value="InterPro"/>
</dbReference>
<reference evidence="13" key="1">
    <citation type="submission" date="2021-10" db="EMBL/GenBank/DDBJ databases">
        <title>Anaerobic single-cell dispensing facilitates the cultivation of human gut bacteria.</title>
        <authorList>
            <person name="Afrizal A."/>
        </authorList>
    </citation>
    <scope>NUCLEOTIDE SEQUENCE</scope>
    <source>
        <strain evidence="13">CLA-AA-H204</strain>
    </source>
</reference>
<feature type="signal peptide" evidence="11">
    <location>
        <begin position="1"/>
        <end position="30"/>
    </location>
</feature>
<keyword evidence="2 11" id="KW-0732">Signal</keyword>
<dbReference type="InterPro" id="IPR001967">
    <property type="entry name" value="Peptidase_S11_N"/>
</dbReference>
<comment type="similarity">
    <text evidence="1 9">Belongs to the peptidase S11 family.</text>
</comment>
<evidence type="ECO:0000256" key="7">
    <source>
        <dbReference type="PIRSR" id="PIRSR618044-1"/>
    </source>
</evidence>
<feature type="domain" description="Peptidase S11 D-alanyl-D-alanine carboxypeptidase A N-terminal" evidence="12">
    <location>
        <begin position="35"/>
        <end position="275"/>
    </location>
</feature>
<organism evidence="13 14">
    <name type="scientific">Roseburia amylophila</name>
    <dbReference type="NCBI Taxonomy" id="2981794"/>
    <lineage>
        <taxon>Bacteria</taxon>
        <taxon>Bacillati</taxon>
        <taxon>Bacillota</taxon>
        <taxon>Clostridia</taxon>
        <taxon>Lachnospirales</taxon>
        <taxon>Lachnospiraceae</taxon>
        <taxon>Roseburia</taxon>
    </lineage>
</organism>
<dbReference type="AlphaFoldDB" id="A0AAW4WB37"/>
<dbReference type="PANTHER" id="PTHR21581">
    <property type="entry name" value="D-ALANYL-D-ALANINE CARBOXYPEPTIDASE"/>
    <property type="match status" value="1"/>
</dbReference>
<dbReference type="RefSeq" id="WP_227700862.1">
    <property type="nucleotide sequence ID" value="NZ_JAJEQW010000004.1"/>
</dbReference>
<dbReference type="Pfam" id="PF00768">
    <property type="entry name" value="Peptidase_S11"/>
    <property type="match status" value="1"/>
</dbReference>
<keyword evidence="10" id="KW-1133">Transmembrane helix</keyword>
<keyword evidence="3" id="KW-0378">Hydrolase</keyword>
<name>A0AAW4WB37_9FIRM</name>
<dbReference type="GO" id="GO:0071555">
    <property type="term" value="P:cell wall organization"/>
    <property type="evidence" value="ECO:0007669"/>
    <property type="project" value="UniProtKB-KW"/>
</dbReference>
<evidence type="ECO:0000256" key="4">
    <source>
        <dbReference type="ARBA" id="ARBA00022960"/>
    </source>
</evidence>
<keyword evidence="13" id="KW-0121">Carboxypeptidase</keyword>
<evidence type="ECO:0000256" key="9">
    <source>
        <dbReference type="RuleBase" id="RU004016"/>
    </source>
</evidence>
<evidence type="ECO:0000256" key="6">
    <source>
        <dbReference type="ARBA" id="ARBA00023316"/>
    </source>
</evidence>
<keyword evidence="6" id="KW-0961">Cell wall biogenesis/degradation</keyword>
<keyword evidence="10" id="KW-0812">Transmembrane</keyword>
<sequence>MKKKKRILSFGLAVCCFVGLLGINTQKVKAAEYWPQDPETESPNAIVMEESTGTVLYDKNSTEQHCPASITKIMTTLLALENCSLDETVTFSKEAVYNTHGSGISRDVGEQMTMEECLYAVMLESANECAYAVAEHVGGTVENFVQMMNDKAAELGCVNTHFNNPHGLSEGEDATLHYTCCYDMALIAKAAYQNETFRVITSTKTYQIPPTNKHDEITYLQNHNEMIHAFKTRGQYLYEYCVGGKTGYTTAANSTLVTYAEKDDMTLICVIMNAQSPAQWTDSIALYNYYFENFSLYNVAQNETRLENGEMDMGMLNTNSSFVKIDPAGNIVLPKSAEFSEATPAVSYDNTSDDVLANIKYTFAGHDVGSADIISTGVKADTFSFDNVKSEEISTEAGTRTTTKHKFQINIWKVLLGILGVAALVVIAFLIRRFADNFYIIRHKYFSKSRPDKRYKTIKRNYRSKRRRHRRRK</sequence>
<keyword evidence="5" id="KW-0573">Peptidoglycan synthesis</keyword>
<dbReference type="InterPro" id="IPR018044">
    <property type="entry name" value="Peptidase_S11"/>
</dbReference>
<dbReference type="GO" id="GO:0008360">
    <property type="term" value="P:regulation of cell shape"/>
    <property type="evidence" value="ECO:0007669"/>
    <property type="project" value="UniProtKB-KW"/>
</dbReference>
<evidence type="ECO:0000256" key="11">
    <source>
        <dbReference type="SAM" id="SignalP"/>
    </source>
</evidence>
<evidence type="ECO:0000256" key="1">
    <source>
        <dbReference type="ARBA" id="ARBA00007164"/>
    </source>
</evidence>
<feature type="active site" evidence="7">
    <location>
        <position position="125"/>
    </location>
</feature>
<evidence type="ECO:0000256" key="8">
    <source>
        <dbReference type="PIRSR" id="PIRSR618044-2"/>
    </source>
</evidence>
<keyword evidence="10" id="KW-0472">Membrane</keyword>
<evidence type="ECO:0000313" key="13">
    <source>
        <dbReference type="EMBL" id="MCC2241709.1"/>
    </source>
</evidence>
<comment type="caution">
    <text evidence="13">The sequence shown here is derived from an EMBL/GenBank/DDBJ whole genome shotgun (WGS) entry which is preliminary data.</text>
</comment>
<accession>A0AAW4WB37</accession>
<feature type="active site" description="Acyl-ester intermediate" evidence="7">
    <location>
        <position position="69"/>
    </location>
</feature>
<feature type="transmembrane region" description="Helical" evidence="10">
    <location>
        <begin position="411"/>
        <end position="431"/>
    </location>
</feature>
<evidence type="ECO:0000256" key="5">
    <source>
        <dbReference type="ARBA" id="ARBA00022984"/>
    </source>
</evidence>
<evidence type="ECO:0000313" key="14">
    <source>
        <dbReference type="Proteomes" id="UP001198893"/>
    </source>
</evidence>
<dbReference type="EMBL" id="JAJEQW010000004">
    <property type="protein sequence ID" value="MCC2241709.1"/>
    <property type="molecule type" value="Genomic_DNA"/>
</dbReference>